<reference evidence="4 5" key="1">
    <citation type="submission" date="2016-11" db="EMBL/GenBank/DDBJ databases">
        <title>Tenacibaculum sp. LPB0136, isolated from marine environment.</title>
        <authorList>
            <person name="Kim E."/>
            <person name="Yi H."/>
        </authorList>
    </citation>
    <scope>NUCLEOTIDE SEQUENCE [LARGE SCALE GENOMIC DNA]</scope>
    <source>
        <strain evidence="4 5">LPB0136</strain>
    </source>
</reference>
<evidence type="ECO:0000259" key="3">
    <source>
        <dbReference type="Pfam" id="PF05569"/>
    </source>
</evidence>
<keyword evidence="2" id="KW-1133">Transmembrane helix</keyword>
<feature type="transmembrane region" description="Helical" evidence="2">
    <location>
        <begin position="7"/>
        <end position="26"/>
    </location>
</feature>
<feature type="region of interest" description="Disordered" evidence="1">
    <location>
        <begin position="450"/>
        <end position="494"/>
    </location>
</feature>
<protein>
    <recommendedName>
        <fullName evidence="3">Peptidase M56 domain-containing protein</fullName>
    </recommendedName>
</protein>
<organism evidence="4 5">
    <name type="scientific">Tenacibaculum todarodis</name>
    <dbReference type="NCBI Taxonomy" id="1850252"/>
    <lineage>
        <taxon>Bacteria</taxon>
        <taxon>Pseudomonadati</taxon>
        <taxon>Bacteroidota</taxon>
        <taxon>Flavobacteriia</taxon>
        <taxon>Flavobacteriales</taxon>
        <taxon>Flavobacteriaceae</taxon>
        <taxon>Tenacibaculum</taxon>
    </lineage>
</organism>
<evidence type="ECO:0000313" key="5">
    <source>
        <dbReference type="Proteomes" id="UP000181898"/>
    </source>
</evidence>
<keyword evidence="2" id="KW-0812">Transmembrane</keyword>
<dbReference type="Proteomes" id="UP000181898">
    <property type="component" value="Chromosome"/>
</dbReference>
<dbReference type="KEGG" id="ten:LPB136_07925"/>
<proteinExistence type="predicted"/>
<dbReference type="Pfam" id="PF05569">
    <property type="entry name" value="Peptidase_M56"/>
    <property type="match status" value="1"/>
</dbReference>
<evidence type="ECO:0000313" key="4">
    <source>
        <dbReference type="EMBL" id="APG65280.1"/>
    </source>
</evidence>
<dbReference type="AlphaFoldDB" id="A0A1L3JJG0"/>
<feature type="transmembrane region" description="Helical" evidence="2">
    <location>
        <begin position="237"/>
        <end position="256"/>
    </location>
</feature>
<keyword evidence="2" id="KW-0472">Membrane</keyword>
<dbReference type="EMBL" id="CP018155">
    <property type="protein sequence ID" value="APG65280.1"/>
    <property type="molecule type" value="Genomic_DNA"/>
</dbReference>
<feature type="domain" description="Peptidase M56" evidence="3">
    <location>
        <begin position="106"/>
        <end position="227"/>
    </location>
</feature>
<gene>
    <name evidence="4" type="ORF">LPB136_07925</name>
</gene>
<dbReference type="CDD" id="cd07341">
    <property type="entry name" value="M56_BlaR1_MecR1_like"/>
    <property type="match status" value="1"/>
</dbReference>
<evidence type="ECO:0000256" key="1">
    <source>
        <dbReference type="SAM" id="MobiDB-lite"/>
    </source>
</evidence>
<feature type="transmembrane region" description="Helical" evidence="2">
    <location>
        <begin position="58"/>
        <end position="80"/>
    </location>
</feature>
<dbReference type="PANTHER" id="PTHR34978:SF3">
    <property type="entry name" value="SLR0241 PROTEIN"/>
    <property type="match status" value="1"/>
</dbReference>
<dbReference type="PANTHER" id="PTHR34978">
    <property type="entry name" value="POSSIBLE SENSOR-TRANSDUCER PROTEIN BLAR"/>
    <property type="match status" value="1"/>
</dbReference>
<dbReference type="InterPro" id="IPR052173">
    <property type="entry name" value="Beta-lactam_resp_regulator"/>
</dbReference>
<accession>A0A1L3JJG0</accession>
<dbReference type="STRING" id="1850252.LPB136_07925"/>
<name>A0A1L3JJG0_9FLAO</name>
<keyword evidence="5" id="KW-1185">Reference proteome</keyword>
<dbReference type="InterPro" id="IPR008756">
    <property type="entry name" value="Peptidase_M56"/>
</dbReference>
<evidence type="ECO:0000256" key="2">
    <source>
        <dbReference type="SAM" id="Phobius"/>
    </source>
</evidence>
<sequence length="631" mass="73982">MHKFNRFYLLGSILFAFFAPAFIIYVEAIPALTAIPETTQEFTTLEFPISENIVEESINWTTILTSLYILISAVFGIRFIRNLYKIISKVKQNTHVNLKSATLVLVETKILPHSFWNYIFINKNEYNNGAIEDELFTHELTHVTQKHTFDVILIELLQIVFWINPMFILLKKAIQLNHEFLADEKVINQHKNTFQYQHLLLNKAAWNNEYYLASNLNYSLTKKRLKMMTTKSSQVKILLKKLAVIPLLAGFLFLFAERVEAQEIIEIVEERIPPPPPMSPLQYVKKQKNKDTSYFYNEKEINYSEAIELIKKVKDINIESKEINSKTIINLSKEPIIIYEQEPKKRKSSKQSISPNPVLEDIKLKLEDVNALKMRLTQKDTIKKPITIKYEKLSASKAELEEYNSIIERGKKDRLFKNKDIIKLQYLYSSMSKEQKNSVEDYQYIIPPPPPPIKVKKGEKSNIPTPPPAPKVKKGEESNIPPPPPPVKTKNGIEKGWSYTNNQTLYYVKEKGETKYFNRWGKEVDEKGKELTSKQKSKSKWVVDPKVNIIEEKQIKEKPKNNNYLLNHSKQIKDHYYLEDKKISKKEYFKLIKNDKDYLISSRYANKEKSISNWYLTKSQDKMFELLTKNY</sequence>